<sequence>MLTCSLQLLLYQRRMLRLSIVAWLLLLQIANTESTQTAATSSIYGVSSDPICSREDSSKSKLYYSQRDNPQRTLQLETAQLWRRYTRSSAAHGKGHPPPLVSPAPVPSSPLPSPHPNPAPPPLLPPPPTITPATAPPPVSSPPTITPPTAPPTVPPPTIAPSPATPPVLPPAANPPEHIPPSPSASPASSSSPAPSSPPVMLPPTPSLPPTLEAPSPSIADFSCGECGSTLLAGIGDSMESIALQCNVSLELLLNENPGIPGNLTGEDVQLPCTNEDPAHCGICGSAYTIQSGDILSDISVHCGMDLKAVELANIGVDYDNIYPGQLLKIPCNSNTSKQLVGCGACGIQHTVSQNETVQGIAELCQTRVEILKRANPALRINHEHLLPNQILKVPCAGDLPEMCGLCGSSYIVEPDDDLGCVAAKCRVGYIAIQNLNPGVDVLNIVPGMLLKMPCQNQTALKRCSICSPVYTVKTTSTLDIIAGQCNVTTSMLSYANAIPLSGPSIEAGRKLVVPCVSPPKQQIACSICGSSFSFQNTVDLDTIAKTCNTSVKAIKTANGNLSLDTITSGDTLNLPCNSPHIGCGPCGIGYVTVAGDDLPTVAVKCTTMSSSISAANPTINFQQPLAPGSVLTMPCDLSRSVPTTNGAQSDIYLLSRRWLSQIFLSNLVIAAAYYFV</sequence>
<reference evidence="2" key="1">
    <citation type="journal article" date="2024" name="Proc. Natl. Acad. Sci. U.S.A.">
        <title>Extraordinary preservation of gene collinearity over three hundred million years revealed in homosporous lycophytes.</title>
        <authorList>
            <person name="Li C."/>
            <person name="Wickell D."/>
            <person name="Kuo L.Y."/>
            <person name="Chen X."/>
            <person name="Nie B."/>
            <person name="Liao X."/>
            <person name="Peng D."/>
            <person name="Ji J."/>
            <person name="Jenkins J."/>
            <person name="Williams M."/>
            <person name="Shu S."/>
            <person name="Plott C."/>
            <person name="Barry K."/>
            <person name="Rajasekar S."/>
            <person name="Grimwood J."/>
            <person name="Han X."/>
            <person name="Sun S."/>
            <person name="Hou Z."/>
            <person name="He W."/>
            <person name="Dai G."/>
            <person name="Sun C."/>
            <person name="Schmutz J."/>
            <person name="Leebens-Mack J.H."/>
            <person name="Li F.W."/>
            <person name="Wang L."/>
        </authorList>
    </citation>
    <scope>NUCLEOTIDE SEQUENCE [LARGE SCALE GENOMIC DNA]</scope>
    <source>
        <strain evidence="2">cv. PW_Plant_1</strain>
    </source>
</reference>
<evidence type="ECO:0000313" key="1">
    <source>
        <dbReference type="EMBL" id="KAJ7554189.1"/>
    </source>
</evidence>
<dbReference type="Proteomes" id="UP001162992">
    <property type="component" value="Chromosome 6"/>
</dbReference>
<name>A0ACC2DIK7_DIPCM</name>
<organism evidence="1 2">
    <name type="scientific">Diphasiastrum complanatum</name>
    <name type="common">Issler's clubmoss</name>
    <name type="synonym">Lycopodium complanatum</name>
    <dbReference type="NCBI Taxonomy" id="34168"/>
    <lineage>
        <taxon>Eukaryota</taxon>
        <taxon>Viridiplantae</taxon>
        <taxon>Streptophyta</taxon>
        <taxon>Embryophyta</taxon>
        <taxon>Tracheophyta</taxon>
        <taxon>Lycopodiopsida</taxon>
        <taxon>Lycopodiales</taxon>
        <taxon>Lycopodiaceae</taxon>
        <taxon>Lycopodioideae</taxon>
        <taxon>Diphasiastrum</taxon>
    </lineage>
</organism>
<comment type="caution">
    <text evidence="1">The sequence shown here is derived from an EMBL/GenBank/DDBJ whole genome shotgun (WGS) entry which is preliminary data.</text>
</comment>
<proteinExistence type="predicted"/>
<evidence type="ECO:0000313" key="2">
    <source>
        <dbReference type="Proteomes" id="UP001162992"/>
    </source>
</evidence>
<gene>
    <name evidence="1" type="ORF">O6H91_06G130000</name>
</gene>
<dbReference type="EMBL" id="CM055097">
    <property type="protein sequence ID" value="KAJ7554189.1"/>
    <property type="molecule type" value="Genomic_DNA"/>
</dbReference>
<protein>
    <submittedName>
        <fullName evidence="1">Uncharacterized protein</fullName>
    </submittedName>
</protein>
<keyword evidence="2" id="KW-1185">Reference proteome</keyword>
<accession>A0ACC2DIK7</accession>